<keyword evidence="2" id="KW-1133">Transmembrane helix</keyword>
<accession>A0A858PX61</accession>
<dbReference type="AlphaFoldDB" id="A0A858PX61"/>
<dbReference type="EMBL" id="CP046391">
    <property type="protein sequence ID" value="QJC27176.1"/>
    <property type="molecule type" value="Genomic_DNA"/>
</dbReference>
<sequence length="289" mass="31258">MLKLWYTVMQTPKTKRCGGHTYSAVPTREENAWLTTERGSSWDNDAKTRVALCVAGLVVVAAACVAAAILWNHFYGAYKYGTTAVFAKVGIGILLGVAAVIGFALVATGAIGISKNVGTHRSVFKEQWEDISESKPLLGTRERNASRNLVSGISTMDPAADNAAKIVACEKHNVDNDAQVLYTKSTNSVPPLSAEEKPEHQQPVSVSTPHVTLTITGDVEHVAEINPLFDVASWWNTTTANTRFDRSAKNADTGIAAQPYAATVESMRFRTYVVTETNSLSRSSRYTAC</sequence>
<evidence type="ECO:0000256" key="1">
    <source>
        <dbReference type="SAM" id="MobiDB-lite"/>
    </source>
</evidence>
<proteinExistence type="predicted"/>
<evidence type="ECO:0000313" key="3">
    <source>
        <dbReference type="EMBL" id="QJC27176.1"/>
    </source>
</evidence>
<protein>
    <submittedName>
        <fullName evidence="3">Uncharacterized protein</fullName>
    </submittedName>
</protein>
<feature type="region of interest" description="Disordered" evidence="1">
    <location>
        <begin position="188"/>
        <end position="207"/>
    </location>
</feature>
<evidence type="ECO:0000256" key="2">
    <source>
        <dbReference type="SAM" id="Phobius"/>
    </source>
</evidence>
<gene>
    <name evidence="3" type="ORF">ANPL_00255</name>
</gene>
<feature type="transmembrane region" description="Helical" evidence="2">
    <location>
        <begin position="50"/>
        <end position="71"/>
    </location>
</feature>
<reference evidence="3 4" key="1">
    <citation type="journal article" date="2020" name="Pathogens">
        <title>First Whole Genome Sequence of Anaplasma platys, an Obligate Intracellular Rickettsial Pathogen of Dogs.</title>
        <authorList>
            <person name="Llanes A."/>
            <person name="Rajeev S."/>
        </authorList>
    </citation>
    <scope>NUCLEOTIDE SEQUENCE [LARGE SCALE GENOMIC DNA]</scope>
    <source>
        <strain evidence="3 4">S3</strain>
    </source>
</reference>
<organism evidence="3 4">
    <name type="scientific">Anaplasma platys</name>
    <dbReference type="NCBI Taxonomy" id="949"/>
    <lineage>
        <taxon>Bacteria</taxon>
        <taxon>Pseudomonadati</taxon>
        <taxon>Pseudomonadota</taxon>
        <taxon>Alphaproteobacteria</taxon>
        <taxon>Rickettsiales</taxon>
        <taxon>Anaplasmataceae</taxon>
        <taxon>Anaplasma</taxon>
    </lineage>
</organism>
<keyword evidence="2" id="KW-0812">Transmembrane</keyword>
<dbReference type="KEGG" id="aplt:ANPL_00255"/>
<dbReference type="Proteomes" id="UP000500930">
    <property type="component" value="Chromosome"/>
</dbReference>
<name>A0A858PX61_9RICK</name>
<keyword evidence="2" id="KW-0472">Membrane</keyword>
<keyword evidence="4" id="KW-1185">Reference proteome</keyword>
<evidence type="ECO:0000313" key="4">
    <source>
        <dbReference type="Proteomes" id="UP000500930"/>
    </source>
</evidence>
<feature type="transmembrane region" description="Helical" evidence="2">
    <location>
        <begin position="91"/>
        <end position="113"/>
    </location>
</feature>